<protein>
    <submittedName>
        <fullName evidence="3">Glycosyltransferase involved in cell wall bisynthesis</fullName>
    </submittedName>
</protein>
<evidence type="ECO:0000313" key="3">
    <source>
        <dbReference type="EMBL" id="SKB05432.1"/>
    </source>
</evidence>
<feature type="domain" description="Glycosyltransferase subfamily 4-like N-terminal" evidence="2">
    <location>
        <begin position="68"/>
        <end position="234"/>
    </location>
</feature>
<dbReference type="SUPFAM" id="SSF53756">
    <property type="entry name" value="UDP-Glycosyltransferase/glycogen phosphorylase"/>
    <property type="match status" value="1"/>
</dbReference>
<dbReference type="Gene3D" id="3.40.50.2000">
    <property type="entry name" value="Glycogen Phosphorylase B"/>
    <property type="match status" value="2"/>
</dbReference>
<keyword evidence="4" id="KW-1185">Reference proteome</keyword>
<dbReference type="STRING" id="48467.SAMN02745166_04268"/>
<reference evidence="4" key="1">
    <citation type="submission" date="2017-02" db="EMBL/GenBank/DDBJ databases">
        <authorList>
            <person name="Varghese N."/>
            <person name="Submissions S."/>
        </authorList>
    </citation>
    <scope>NUCLEOTIDE SEQUENCE [LARGE SCALE GENOMIC DNA]</scope>
    <source>
        <strain evidence="4">ATCC 700200</strain>
    </source>
</reference>
<dbReference type="RefSeq" id="WP_078815417.1">
    <property type="nucleotide sequence ID" value="NZ_FUYE01000018.1"/>
</dbReference>
<dbReference type="InterPro" id="IPR001296">
    <property type="entry name" value="Glyco_trans_1"/>
</dbReference>
<dbReference type="Pfam" id="PF13439">
    <property type="entry name" value="Glyco_transf_4"/>
    <property type="match status" value="1"/>
</dbReference>
<dbReference type="PANTHER" id="PTHR12526">
    <property type="entry name" value="GLYCOSYLTRANSFERASE"/>
    <property type="match status" value="1"/>
</dbReference>
<organism evidence="3 4">
    <name type="scientific">Prosthecobacter debontii</name>
    <dbReference type="NCBI Taxonomy" id="48467"/>
    <lineage>
        <taxon>Bacteria</taxon>
        <taxon>Pseudomonadati</taxon>
        <taxon>Verrucomicrobiota</taxon>
        <taxon>Verrucomicrobiia</taxon>
        <taxon>Verrucomicrobiales</taxon>
        <taxon>Verrucomicrobiaceae</taxon>
        <taxon>Prosthecobacter</taxon>
    </lineage>
</organism>
<gene>
    <name evidence="3" type="ORF">SAMN02745166_04268</name>
</gene>
<dbReference type="InterPro" id="IPR028098">
    <property type="entry name" value="Glyco_trans_4-like_N"/>
</dbReference>
<sequence length="429" mass="47656">MISLNISALRRSWKTPSWPNQWFAWAGQGLQKTEKALTALAKRFRTAQPAPAVERRTVLHFIAAPGGGGAEAMLGNLVMAMNPARWRSVVVLVDGRDWPEAVAKLRDAGAEVHDLEAHAFLRPSTLWRLIRLLRQIHPDVVQTWMHHADFVGGWCARLAGVKHVVWGIHCREIHRNPGDSDLKMSLFRRLIGGSSRVVPTQIISCSATAVEDHVSLGYPRTAMTWVPNGIDTSRFKPDGQARAAVRKELRVPEKAPLIGFIGRFHEMKDLSTWLRAAALLQARKPDVHFWLCGGDEWELGDCARAALSVVPHRQQMHFTPFRSDPEHVYPALDLFSLSSRTEACPMTVMEALSSGVPCVTTDVGDCARLLEGLGQVVPARDAEALAKAWEETLSHPTSAKTLRKEAQQRFDITVAAQAYEKVYEEVVAS</sequence>
<evidence type="ECO:0000259" key="2">
    <source>
        <dbReference type="Pfam" id="PF13439"/>
    </source>
</evidence>
<name>A0A1T4YUJ9_9BACT</name>
<dbReference type="AlphaFoldDB" id="A0A1T4YUJ9"/>
<dbReference type="OrthoDB" id="9804196at2"/>
<feature type="domain" description="Glycosyl transferase family 1" evidence="1">
    <location>
        <begin position="244"/>
        <end position="409"/>
    </location>
</feature>
<proteinExistence type="predicted"/>
<dbReference type="GO" id="GO:0016757">
    <property type="term" value="F:glycosyltransferase activity"/>
    <property type="evidence" value="ECO:0007669"/>
    <property type="project" value="InterPro"/>
</dbReference>
<evidence type="ECO:0000313" key="4">
    <source>
        <dbReference type="Proteomes" id="UP000190774"/>
    </source>
</evidence>
<dbReference type="Proteomes" id="UP000190774">
    <property type="component" value="Unassembled WGS sequence"/>
</dbReference>
<evidence type="ECO:0000259" key="1">
    <source>
        <dbReference type="Pfam" id="PF00534"/>
    </source>
</evidence>
<accession>A0A1T4YUJ9</accession>
<dbReference type="Pfam" id="PF00534">
    <property type="entry name" value="Glycos_transf_1"/>
    <property type="match status" value="1"/>
</dbReference>
<dbReference type="EMBL" id="FUYE01000018">
    <property type="protein sequence ID" value="SKB05432.1"/>
    <property type="molecule type" value="Genomic_DNA"/>
</dbReference>
<keyword evidence="3" id="KW-0808">Transferase</keyword>